<feature type="transmembrane region" description="Helical" evidence="1">
    <location>
        <begin position="257"/>
        <end position="278"/>
    </location>
</feature>
<sequence>MKSLIKLFNDWEIQLLVLLSFTLQLFLLFVGNLRRRYWTNIFLRFLIWMAYLGADLVAVYALGYLSRHMDATTGRDKLRGAYPLVFFWAPFLLIHLGGQDTITAFSMEDNSLWLRHSLNMVVQVVLATYVFWVSIGRHNIQLLISGTFVFAAGVIKYGERIWSLKCGSMESLESSIGNQYMRQLAQSVDMGVGYSRTVCTGLRSMPRVLEVFTSRSSDINTTESEDDELFKLVGLELCMLHNDLYTKAVVLRTRSGIILRCISQITMIVAFVLFLMAANKHSYRRADIAVTYSLFIGGFFLDFCAMFISLMSPWTWLWFKARGYKMLTRFSWFLFSNDAFGWSEKRPLWSNAVGQYNLWGWLVHNEQPRWFFSRYVMVRARRLSALFNVEEKIFWVSKRLGREYTEGDKIMECLQKRVRGGTYYQNNPGALWNSQIIMVFLSLGRQQRNVERPDDFGNLLVMMHIRTEAFLSQYELSDMKRTSVCRQLSRYMMYLLATHPSLLPLDTSAVATLEWWRAQNKRTLIDIAEQRPAQDQLEAFEDFWVWVIMYAAAKSRPEMHAALLARGGELLTFVWLMMAHLKMDSMSVLSRFRKIDHREYTTTGVLPVRCYLLPKFVELSI</sequence>
<name>A0ABC9BSZ7_9POAL</name>
<feature type="transmembrane region" description="Helical" evidence="1">
    <location>
        <begin position="117"/>
        <end position="134"/>
    </location>
</feature>
<keyword evidence="1" id="KW-0472">Membrane</keyword>
<feature type="transmembrane region" description="Helical" evidence="1">
    <location>
        <begin position="45"/>
        <end position="65"/>
    </location>
</feature>
<feature type="non-terminal residue" evidence="3">
    <location>
        <position position="621"/>
    </location>
</feature>
<evidence type="ECO:0000313" key="4">
    <source>
        <dbReference type="Proteomes" id="UP001497457"/>
    </source>
</evidence>
<keyword evidence="4" id="KW-1185">Reference proteome</keyword>
<proteinExistence type="predicted"/>
<feature type="transmembrane region" description="Helical" evidence="1">
    <location>
        <begin position="85"/>
        <end position="105"/>
    </location>
</feature>
<evidence type="ECO:0000256" key="1">
    <source>
        <dbReference type="SAM" id="Phobius"/>
    </source>
</evidence>
<dbReference type="EMBL" id="OZ075137">
    <property type="protein sequence ID" value="CAL5007656.1"/>
    <property type="molecule type" value="Genomic_DNA"/>
</dbReference>
<feature type="domain" description="DUF4220" evidence="2">
    <location>
        <begin position="48"/>
        <end position="358"/>
    </location>
</feature>
<feature type="transmembrane region" description="Helical" evidence="1">
    <location>
        <begin position="13"/>
        <end position="33"/>
    </location>
</feature>
<accession>A0ABC9BSZ7</accession>
<evidence type="ECO:0000259" key="2">
    <source>
        <dbReference type="Pfam" id="PF13968"/>
    </source>
</evidence>
<dbReference type="Pfam" id="PF13968">
    <property type="entry name" value="DUF4220"/>
    <property type="match status" value="1"/>
</dbReference>
<dbReference type="PANTHER" id="PTHR31325">
    <property type="entry name" value="OS01G0798800 PROTEIN-RELATED"/>
    <property type="match status" value="1"/>
</dbReference>
<keyword evidence="1" id="KW-0812">Transmembrane</keyword>
<keyword evidence="1" id="KW-1133">Transmembrane helix</keyword>
<protein>
    <recommendedName>
        <fullName evidence="2">DUF4220 domain-containing protein</fullName>
    </recommendedName>
</protein>
<dbReference type="AlphaFoldDB" id="A0ABC9BSZ7"/>
<feature type="non-terminal residue" evidence="3">
    <location>
        <position position="1"/>
    </location>
</feature>
<reference evidence="3" key="1">
    <citation type="submission" date="2024-10" db="EMBL/GenBank/DDBJ databases">
        <authorList>
            <person name="Ryan C."/>
        </authorList>
    </citation>
    <scope>NUCLEOTIDE SEQUENCE [LARGE SCALE GENOMIC DNA]</scope>
</reference>
<gene>
    <name evidence="3" type="ORF">URODEC1_LOCUS68606</name>
</gene>
<dbReference type="InterPro" id="IPR025315">
    <property type="entry name" value="DUF4220"/>
</dbReference>
<dbReference type="Proteomes" id="UP001497457">
    <property type="component" value="Chromosome 27b"/>
</dbReference>
<organism evidence="3 4">
    <name type="scientific">Urochloa decumbens</name>
    <dbReference type="NCBI Taxonomy" id="240449"/>
    <lineage>
        <taxon>Eukaryota</taxon>
        <taxon>Viridiplantae</taxon>
        <taxon>Streptophyta</taxon>
        <taxon>Embryophyta</taxon>
        <taxon>Tracheophyta</taxon>
        <taxon>Spermatophyta</taxon>
        <taxon>Magnoliopsida</taxon>
        <taxon>Liliopsida</taxon>
        <taxon>Poales</taxon>
        <taxon>Poaceae</taxon>
        <taxon>PACMAD clade</taxon>
        <taxon>Panicoideae</taxon>
        <taxon>Panicodae</taxon>
        <taxon>Paniceae</taxon>
        <taxon>Melinidinae</taxon>
        <taxon>Urochloa</taxon>
    </lineage>
</organism>
<dbReference type="InterPro" id="IPR007658">
    <property type="entry name" value="DUF594"/>
</dbReference>
<evidence type="ECO:0000313" key="3">
    <source>
        <dbReference type="EMBL" id="CAL5007656.1"/>
    </source>
</evidence>
<dbReference type="Pfam" id="PF04578">
    <property type="entry name" value="DUF594"/>
    <property type="match status" value="1"/>
</dbReference>
<feature type="transmembrane region" description="Helical" evidence="1">
    <location>
        <begin position="290"/>
        <end position="319"/>
    </location>
</feature>